<reference evidence="1" key="1">
    <citation type="journal article" date="2015" name="Nature">
        <title>Complex archaea that bridge the gap between prokaryotes and eukaryotes.</title>
        <authorList>
            <person name="Spang A."/>
            <person name="Saw J.H."/>
            <person name="Jorgensen S.L."/>
            <person name="Zaremba-Niedzwiedzka K."/>
            <person name="Martijn J."/>
            <person name="Lind A.E."/>
            <person name="van Eijk R."/>
            <person name="Schleper C."/>
            <person name="Guy L."/>
            <person name="Ettema T.J."/>
        </authorList>
    </citation>
    <scope>NUCLEOTIDE SEQUENCE</scope>
</reference>
<accession>A0A0F9C896</accession>
<evidence type="ECO:0000313" key="1">
    <source>
        <dbReference type="EMBL" id="KKL45379.1"/>
    </source>
</evidence>
<gene>
    <name evidence="1" type="ORF">LCGC14_2356220</name>
</gene>
<name>A0A0F9C896_9ZZZZ</name>
<feature type="non-terminal residue" evidence="1">
    <location>
        <position position="1"/>
    </location>
</feature>
<proteinExistence type="predicted"/>
<dbReference type="AlphaFoldDB" id="A0A0F9C896"/>
<protein>
    <submittedName>
        <fullName evidence="1">Uncharacterized protein</fullName>
    </submittedName>
</protein>
<dbReference type="EMBL" id="LAZR01034410">
    <property type="protein sequence ID" value="KKL45379.1"/>
    <property type="molecule type" value="Genomic_DNA"/>
</dbReference>
<sequence length="115" mass="13420">HTSLSYKDFQDRDVIPTTLDELNNAGEAYRDKKPFTTQKGKILKGYDIVRYMKKILPESFLQRATYTMSYETAMAMYFARRGHRLPEWNEKNSDSICSMLISLPYMREFTGTAGK</sequence>
<organism evidence="1">
    <name type="scientific">marine sediment metagenome</name>
    <dbReference type="NCBI Taxonomy" id="412755"/>
    <lineage>
        <taxon>unclassified sequences</taxon>
        <taxon>metagenomes</taxon>
        <taxon>ecological metagenomes</taxon>
    </lineage>
</organism>
<comment type="caution">
    <text evidence="1">The sequence shown here is derived from an EMBL/GenBank/DDBJ whole genome shotgun (WGS) entry which is preliminary data.</text>
</comment>